<dbReference type="Proteomes" id="UP000590964">
    <property type="component" value="Unassembled WGS sequence"/>
</dbReference>
<sequence length="63" mass="7255">MKKDLKKLEGIPDELPTTLSQEFLKTATSLYGEELKNELGPELFEKYLKAMRKTQKVLAGRKK</sequence>
<organism evidence="1 2">
    <name type="scientific">Candidatus Iainarchaeum sp</name>
    <dbReference type="NCBI Taxonomy" id="3101447"/>
    <lineage>
        <taxon>Archaea</taxon>
        <taxon>Candidatus Iainarchaeota</taxon>
        <taxon>Candidatus Iainarchaeia</taxon>
        <taxon>Candidatus Iainarchaeales</taxon>
        <taxon>Candidatus Iainarchaeaceae</taxon>
        <taxon>Candidatus Iainarchaeum</taxon>
    </lineage>
</organism>
<accession>A0A7J4JUQ3</accession>
<evidence type="ECO:0000313" key="1">
    <source>
        <dbReference type="EMBL" id="HIH21438.1"/>
    </source>
</evidence>
<reference evidence="2" key="1">
    <citation type="journal article" date="2020" name="bioRxiv">
        <title>A rank-normalized archaeal taxonomy based on genome phylogeny resolves widespread incomplete and uneven classifications.</title>
        <authorList>
            <person name="Rinke C."/>
            <person name="Chuvochina M."/>
            <person name="Mussig A.J."/>
            <person name="Chaumeil P.-A."/>
            <person name="Waite D.W."/>
            <person name="Whitman W.B."/>
            <person name="Parks D.H."/>
            <person name="Hugenholtz P."/>
        </authorList>
    </citation>
    <scope>NUCLEOTIDE SEQUENCE [LARGE SCALE GENOMIC DNA]</scope>
</reference>
<name>A0A7J4JUQ3_9ARCH</name>
<proteinExistence type="predicted"/>
<gene>
    <name evidence="1" type="ORF">HA222_02105</name>
</gene>
<comment type="caution">
    <text evidence="1">The sequence shown here is derived from an EMBL/GenBank/DDBJ whole genome shotgun (WGS) entry which is preliminary data.</text>
</comment>
<dbReference type="AlphaFoldDB" id="A0A7J4JUQ3"/>
<evidence type="ECO:0000313" key="2">
    <source>
        <dbReference type="Proteomes" id="UP000590964"/>
    </source>
</evidence>
<protein>
    <submittedName>
        <fullName evidence="1">Uncharacterized protein</fullName>
    </submittedName>
</protein>
<dbReference type="EMBL" id="DUFW01000030">
    <property type="protein sequence ID" value="HIH21438.1"/>
    <property type="molecule type" value="Genomic_DNA"/>
</dbReference>